<evidence type="ECO:0000256" key="2">
    <source>
        <dbReference type="ARBA" id="ARBA00022630"/>
    </source>
</evidence>
<evidence type="ECO:0000256" key="1">
    <source>
        <dbReference type="ARBA" id="ARBA00009333"/>
    </source>
</evidence>
<name>A0A316U1H8_9BASI</name>
<evidence type="ECO:0000313" key="6">
    <source>
        <dbReference type="EMBL" id="PWN18704.1"/>
    </source>
</evidence>
<dbReference type="PANTHER" id="PTHR48105">
    <property type="entry name" value="THIOREDOXIN REDUCTASE 1-RELATED-RELATED"/>
    <property type="match status" value="1"/>
</dbReference>
<dbReference type="GO" id="GO:0016491">
    <property type="term" value="F:oxidoreductase activity"/>
    <property type="evidence" value="ECO:0007669"/>
    <property type="project" value="UniProtKB-KW"/>
</dbReference>
<evidence type="ECO:0000256" key="3">
    <source>
        <dbReference type="ARBA" id="ARBA00023002"/>
    </source>
</evidence>
<protein>
    <submittedName>
        <fullName evidence="6">FAD/NAD(P)-binding domain-containing protein</fullName>
    </submittedName>
</protein>
<feature type="domain" description="FAD/NAD(P)-binding" evidence="5">
    <location>
        <begin position="7"/>
        <end position="130"/>
    </location>
</feature>
<accession>A0A316U1H8</accession>
<dbReference type="Proteomes" id="UP000245942">
    <property type="component" value="Unassembled WGS sequence"/>
</dbReference>
<dbReference type="PRINTS" id="PR00368">
    <property type="entry name" value="FADPNR"/>
</dbReference>
<dbReference type="STRING" id="1684307.A0A316U1H8"/>
<dbReference type="RefSeq" id="XP_025345864.1">
    <property type="nucleotide sequence ID" value="XM_025490462.1"/>
</dbReference>
<dbReference type="InterPro" id="IPR036188">
    <property type="entry name" value="FAD/NAD-bd_sf"/>
</dbReference>
<dbReference type="InterPro" id="IPR050097">
    <property type="entry name" value="Ferredoxin-NADP_redctase_2"/>
</dbReference>
<evidence type="ECO:0000313" key="7">
    <source>
        <dbReference type="Proteomes" id="UP000245942"/>
    </source>
</evidence>
<dbReference type="GO" id="GO:0097237">
    <property type="term" value="P:cellular response to toxic substance"/>
    <property type="evidence" value="ECO:0007669"/>
    <property type="project" value="UniProtKB-ARBA"/>
</dbReference>
<organism evidence="6 7">
    <name type="scientific">Pseudomicrostroma glucosiphilum</name>
    <dbReference type="NCBI Taxonomy" id="1684307"/>
    <lineage>
        <taxon>Eukaryota</taxon>
        <taxon>Fungi</taxon>
        <taxon>Dikarya</taxon>
        <taxon>Basidiomycota</taxon>
        <taxon>Ustilaginomycotina</taxon>
        <taxon>Exobasidiomycetes</taxon>
        <taxon>Microstromatales</taxon>
        <taxon>Microstromatales incertae sedis</taxon>
        <taxon>Pseudomicrostroma</taxon>
    </lineage>
</organism>
<dbReference type="GeneID" id="37012196"/>
<sequence>MSSLTTDLLIVGGGPAGLTCALVFARLARPAILYDSGLYRNAQSKEAHTIPGYDGKSPADWRRDVVAEIQASYPWVTIRRGQIDKIHKSESGIFEASAADGASLRARKVVLATGIQDNLPDVPGVAKIWGTKALHCIFCHGTETRFSPLAFLLDAKKPRFNSMVVASSLSLWPSLRHPATYYLTDGLDIADEGQLVKSGLQSELRVIKANGSIIITEKISRIEDTSDGLLVHFENHREPLAVGHVAVMPNSWSPNPHSRAFLDEALLSRPLSPDGSIVPAESKDLEGRGTLPPLMGDEPRTATRGLFWAGNSGSFMGNVINAISQGQMSAVMAGKELGDEDLAQARQ</sequence>
<dbReference type="OrthoDB" id="10260355at2759"/>
<reference evidence="6 7" key="1">
    <citation type="journal article" date="2018" name="Mol. Biol. Evol.">
        <title>Broad Genomic Sampling Reveals a Smut Pathogenic Ancestry of the Fungal Clade Ustilaginomycotina.</title>
        <authorList>
            <person name="Kijpornyongpan T."/>
            <person name="Mondo S.J."/>
            <person name="Barry K."/>
            <person name="Sandor L."/>
            <person name="Lee J."/>
            <person name="Lipzen A."/>
            <person name="Pangilinan J."/>
            <person name="LaButti K."/>
            <person name="Hainaut M."/>
            <person name="Henrissat B."/>
            <person name="Grigoriev I.V."/>
            <person name="Spatafora J.W."/>
            <person name="Aime M.C."/>
        </authorList>
    </citation>
    <scope>NUCLEOTIDE SEQUENCE [LARGE SCALE GENOMIC DNA]</scope>
    <source>
        <strain evidence="6 7">MCA 4718</strain>
    </source>
</reference>
<keyword evidence="2" id="KW-0285">Flavoprotein</keyword>
<dbReference type="EMBL" id="KZ819334">
    <property type="protein sequence ID" value="PWN18704.1"/>
    <property type="molecule type" value="Genomic_DNA"/>
</dbReference>
<dbReference type="Pfam" id="PF07992">
    <property type="entry name" value="Pyr_redox_2"/>
    <property type="match status" value="1"/>
</dbReference>
<evidence type="ECO:0000256" key="4">
    <source>
        <dbReference type="SAM" id="MobiDB-lite"/>
    </source>
</evidence>
<keyword evidence="7" id="KW-1185">Reference proteome</keyword>
<evidence type="ECO:0000259" key="5">
    <source>
        <dbReference type="Pfam" id="PF07992"/>
    </source>
</evidence>
<gene>
    <name evidence="6" type="ORF">BCV69DRAFT_252132</name>
</gene>
<feature type="region of interest" description="Disordered" evidence="4">
    <location>
        <begin position="273"/>
        <end position="297"/>
    </location>
</feature>
<dbReference type="InterPro" id="IPR023753">
    <property type="entry name" value="FAD/NAD-binding_dom"/>
</dbReference>
<dbReference type="AlphaFoldDB" id="A0A316U1H8"/>
<dbReference type="Gene3D" id="3.50.50.60">
    <property type="entry name" value="FAD/NAD(P)-binding domain"/>
    <property type="match status" value="2"/>
</dbReference>
<dbReference type="SUPFAM" id="SSF51905">
    <property type="entry name" value="FAD/NAD(P)-binding domain"/>
    <property type="match status" value="1"/>
</dbReference>
<dbReference type="PRINTS" id="PR00469">
    <property type="entry name" value="PNDRDTASEII"/>
</dbReference>
<proteinExistence type="inferred from homology"/>
<keyword evidence="3" id="KW-0560">Oxidoreductase</keyword>
<comment type="similarity">
    <text evidence="1">Belongs to the class-II pyridine nucleotide-disulfide oxidoreductase family.</text>
</comment>